<sequence length="223" mass="24158">MKKKYVLILFTFLTINIFAQVGIGTTTPMATLDINGNLKINVTTLETTEQVIRDSILVISQDGVVNRTKATNILNASLPTMVKASMSGGGNILHVLVLSAPETIKYDTETVDNNNEFDTTTHTYTAKQDGIYAVNAQIKISSAISVSTNFGIGIYKNGVLIAEEEYLSVHTGVLSVSSPIRRVSTVIDLVTGDEITFKLSSSIASVDLLGNPTESFFTIYQLR</sequence>
<dbReference type="InterPro" id="IPR008983">
    <property type="entry name" value="Tumour_necrosis_fac-like_dom"/>
</dbReference>
<evidence type="ECO:0008006" key="4">
    <source>
        <dbReference type="Google" id="ProtNLM"/>
    </source>
</evidence>
<evidence type="ECO:0000313" key="3">
    <source>
        <dbReference type="Proteomes" id="UP001139286"/>
    </source>
</evidence>
<proteinExistence type="predicted"/>
<gene>
    <name evidence="2" type="ORF">LG651_13625</name>
</gene>
<feature type="chain" id="PRO_5040759390" description="C1q domain-containing protein" evidence="1">
    <location>
        <begin position="20"/>
        <end position="223"/>
    </location>
</feature>
<reference evidence="2" key="1">
    <citation type="submission" date="2021-10" db="EMBL/GenBank/DDBJ databases">
        <title>Tamlana sargassums sp. nov., and Tamlana laminarinivorans sp. nov., two new bacteria isolated from the brown alga.</title>
        <authorList>
            <person name="Li J."/>
        </authorList>
    </citation>
    <scope>NUCLEOTIDE SEQUENCE</scope>
    <source>
        <strain evidence="2">62-3</strain>
    </source>
</reference>
<accession>A0A9X1I7K0</accession>
<organism evidence="2 3">
    <name type="scientific">Neotamlana sargassicola</name>
    <dbReference type="NCBI Taxonomy" id="2883125"/>
    <lineage>
        <taxon>Bacteria</taxon>
        <taxon>Pseudomonadati</taxon>
        <taxon>Bacteroidota</taxon>
        <taxon>Flavobacteriia</taxon>
        <taxon>Flavobacteriales</taxon>
        <taxon>Flavobacteriaceae</taxon>
        <taxon>Neotamlana</taxon>
    </lineage>
</organism>
<feature type="signal peptide" evidence="1">
    <location>
        <begin position="1"/>
        <end position="19"/>
    </location>
</feature>
<protein>
    <recommendedName>
        <fullName evidence="4">C1q domain-containing protein</fullName>
    </recommendedName>
</protein>
<dbReference type="EMBL" id="JAJAPX010000006">
    <property type="protein sequence ID" value="MCB4809291.1"/>
    <property type="molecule type" value="Genomic_DNA"/>
</dbReference>
<name>A0A9X1I7K0_9FLAO</name>
<evidence type="ECO:0000313" key="2">
    <source>
        <dbReference type="EMBL" id="MCB4809291.1"/>
    </source>
</evidence>
<dbReference type="RefSeq" id="WP_226696666.1">
    <property type="nucleotide sequence ID" value="NZ_JAJAPX010000006.1"/>
</dbReference>
<dbReference type="SUPFAM" id="SSF49842">
    <property type="entry name" value="TNF-like"/>
    <property type="match status" value="1"/>
</dbReference>
<dbReference type="Proteomes" id="UP001139286">
    <property type="component" value="Unassembled WGS sequence"/>
</dbReference>
<dbReference type="AlphaFoldDB" id="A0A9X1I7K0"/>
<comment type="caution">
    <text evidence="2">The sequence shown here is derived from an EMBL/GenBank/DDBJ whole genome shotgun (WGS) entry which is preliminary data.</text>
</comment>
<keyword evidence="3" id="KW-1185">Reference proteome</keyword>
<dbReference type="Gene3D" id="2.60.120.40">
    <property type="match status" value="1"/>
</dbReference>
<evidence type="ECO:0000256" key="1">
    <source>
        <dbReference type="SAM" id="SignalP"/>
    </source>
</evidence>
<keyword evidence="1" id="KW-0732">Signal</keyword>